<organism evidence="5 6">
    <name type="scientific">Spartinivicinus marinus</name>
    <dbReference type="NCBI Taxonomy" id="2994442"/>
    <lineage>
        <taxon>Bacteria</taxon>
        <taxon>Pseudomonadati</taxon>
        <taxon>Pseudomonadota</taxon>
        <taxon>Gammaproteobacteria</taxon>
        <taxon>Oceanospirillales</taxon>
        <taxon>Zooshikellaceae</taxon>
        <taxon>Spartinivicinus</taxon>
    </lineage>
</organism>
<dbReference type="AlphaFoldDB" id="A0A853HY78"/>
<feature type="domain" description="AAA+ ATPase" evidence="4">
    <location>
        <begin position="343"/>
        <end position="458"/>
    </location>
</feature>
<comment type="caution">
    <text evidence="5">The sequence shown here is derived from an EMBL/GenBank/DDBJ whole genome shotgun (WGS) entry which is preliminary data.</text>
</comment>
<evidence type="ECO:0000256" key="2">
    <source>
        <dbReference type="ARBA" id="ARBA00022741"/>
    </source>
</evidence>
<protein>
    <submittedName>
        <fullName evidence="5">Type II/IV secretion system protein</fullName>
    </submittedName>
</protein>
<dbReference type="InterPro" id="IPR037257">
    <property type="entry name" value="T2SS_E_N_sf"/>
</dbReference>
<dbReference type="GO" id="GO:0005886">
    <property type="term" value="C:plasma membrane"/>
    <property type="evidence" value="ECO:0007669"/>
    <property type="project" value="TreeGrafter"/>
</dbReference>
<dbReference type="Pfam" id="PF05157">
    <property type="entry name" value="MshEN"/>
    <property type="match status" value="1"/>
</dbReference>
<keyword evidence="6" id="KW-1185">Reference proteome</keyword>
<evidence type="ECO:0000256" key="3">
    <source>
        <dbReference type="ARBA" id="ARBA00022840"/>
    </source>
</evidence>
<evidence type="ECO:0000313" key="5">
    <source>
        <dbReference type="EMBL" id="NYZ66153.1"/>
    </source>
</evidence>
<dbReference type="InterPro" id="IPR007831">
    <property type="entry name" value="T2SS_GspE_N"/>
</dbReference>
<dbReference type="GO" id="GO:0016887">
    <property type="term" value="F:ATP hydrolysis activity"/>
    <property type="evidence" value="ECO:0007669"/>
    <property type="project" value="TreeGrafter"/>
</dbReference>
<accession>A0A853HY78</accession>
<dbReference type="RefSeq" id="WP_180568185.1">
    <property type="nucleotide sequence ID" value="NZ_JACCKB010000011.1"/>
</dbReference>
<dbReference type="Pfam" id="PF00437">
    <property type="entry name" value="T2SSE"/>
    <property type="match status" value="1"/>
</dbReference>
<proteinExistence type="inferred from homology"/>
<dbReference type="Gene3D" id="3.30.300.160">
    <property type="entry name" value="Type II secretion system, protein E, N-terminal domain"/>
    <property type="match status" value="1"/>
</dbReference>
<gene>
    <name evidence="5" type="ORF">H0A36_09020</name>
</gene>
<dbReference type="InterPro" id="IPR003593">
    <property type="entry name" value="AAA+_ATPase"/>
</dbReference>
<reference evidence="5 6" key="1">
    <citation type="submission" date="2020-07" db="EMBL/GenBank/DDBJ databases">
        <title>Endozoicomonas sp. nov., isolated from sediment.</title>
        <authorList>
            <person name="Gu T."/>
        </authorList>
    </citation>
    <scope>NUCLEOTIDE SEQUENCE [LARGE SCALE GENOMIC DNA]</scope>
    <source>
        <strain evidence="5 6">SM1973</strain>
    </source>
</reference>
<dbReference type="PANTHER" id="PTHR30258:SF1">
    <property type="entry name" value="PROTEIN TRANSPORT PROTEIN HOFB HOMOLOG"/>
    <property type="match status" value="1"/>
</dbReference>
<dbReference type="EMBL" id="JACCKB010000011">
    <property type="protein sequence ID" value="NYZ66153.1"/>
    <property type="molecule type" value="Genomic_DNA"/>
</dbReference>
<dbReference type="GO" id="GO:0005524">
    <property type="term" value="F:ATP binding"/>
    <property type="evidence" value="ECO:0007669"/>
    <property type="project" value="UniProtKB-KW"/>
</dbReference>
<evidence type="ECO:0000259" key="4">
    <source>
        <dbReference type="SMART" id="SM00382"/>
    </source>
</evidence>
<dbReference type="Gene3D" id="3.40.50.300">
    <property type="entry name" value="P-loop containing nucleotide triphosphate hydrolases"/>
    <property type="match status" value="1"/>
</dbReference>
<dbReference type="InterPro" id="IPR027417">
    <property type="entry name" value="P-loop_NTPase"/>
</dbReference>
<keyword evidence="2" id="KW-0547">Nucleotide-binding</keyword>
<comment type="similarity">
    <text evidence="1">Belongs to the GSP E family.</text>
</comment>
<dbReference type="SMART" id="SM00382">
    <property type="entry name" value="AAA"/>
    <property type="match status" value="1"/>
</dbReference>
<dbReference type="Proteomes" id="UP000569732">
    <property type="component" value="Unassembled WGS sequence"/>
</dbReference>
<dbReference type="CDD" id="cd01129">
    <property type="entry name" value="PulE-GspE-like"/>
    <property type="match status" value="1"/>
</dbReference>
<dbReference type="PANTHER" id="PTHR30258">
    <property type="entry name" value="TYPE II SECRETION SYSTEM PROTEIN GSPE-RELATED"/>
    <property type="match status" value="1"/>
</dbReference>
<sequence>MTNEELEQAVIDYITKNNMIAPSKLIQAKIITSYSDNLIYEVLHDLNLLTVEQLNEVLSEVTGYPVTDPLYEITQRTIPEELFNLFSNELVLKYIVFPFRLEDEHLHVAMSNPTDNKLVEELEKNCGKAIKRHVCYFKTILRAIVRHYPYAEGKEFNDVIEDTIDEVTGKKDIEPYVSIWTEPLGQALQREISLFTKHTEAPRAGEVGVSILIQKILDYAIYIGATDIHIEPYEDAIKVRLRKDGILATQWYLPKIIQSRFFNRLKVMAKLQPTLKTQAQNGSFTYENVVDTGVDIRIATVPSIYGERFALRLLDKNKRILSLTDLGMSDEEYDKLIVHLNSKQGLILVVGPTGSGKTTTIYAALEYLNRDDCSIMTLESPIEYQMRGINQIHVDFFKNYSFDDAFEDVLRQDPDIILLGEILDQASAETAIMAAATGHLIFSTLHATCSAFAVPRLLSLGATASILSDVLQVVLAQRLIRVLCPHCKKRDSLSKKRLKILGLSESQLGGSRYFTANGCDKCNQRGYYGQVGVFELLIVDEYIRDMILKGNTGMEIYHYAIQQGMTPLFSDAMDKAKAGITSLDEVVYRIPAEPRIITDISKPPAKGHLRRA</sequence>
<evidence type="ECO:0000256" key="1">
    <source>
        <dbReference type="ARBA" id="ARBA00006611"/>
    </source>
</evidence>
<dbReference type="InterPro" id="IPR001482">
    <property type="entry name" value="T2SS/T4SS_dom"/>
</dbReference>
<dbReference type="Gene3D" id="3.30.450.90">
    <property type="match status" value="1"/>
</dbReference>
<keyword evidence="3" id="KW-0067">ATP-binding</keyword>
<dbReference type="SUPFAM" id="SSF160246">
    <property type="entry name" value="EspE N-terminal domain-like"/>
    <property type="match status" value="1"/>
</dbReference>
<name>A0A853HY78_9GAMM</name>
<evidence type="ECO:0000313" key="6">
    <source>
        <dbReference type="Proteomes" id="UP000569732"/>
    </source>
</evidence>
<dbReference type="SUPFAM" id="SSF52540">
    <property type="entry name" value="P-loop containing nucleoside triphosphate hydrolases"/>
    <property type="match status" value="1"/>
</dbReference>